<dbReference type="Proteomes" id="UP000026960">
    <property type="component" value="Chromosome 2"/>
</dbReference>
<keyword evidence="5" id="KW-0333">Golgi apparatus</keyword>
<proteinExistence type="predicted"/>
<dbReference type="Gramene" id="OBART02G14970.1">
    <property type="protein sequence ID" value="OBART02G14970.1"/>
    <property type="gene ID" value="OBART02G14970"/>
</dbReference>
<dbReference type="eggNOG" id="KOG4698">
    <property type="taxonomic scope" value="Eukaryota"/>
</dbReference>
<dbReference type="PANTHER" id="PTHR20961:SF100">
    <property type="entry name" value="OS02G0331200 PROTEIN"/>
    <property type="match status" value="1"/>
</dbReference>
<evidence type="ECO:0000313" key="10">
    <source>
        <dbReference type="Proteomes" id="UP000026960"/>
    </source>
</evidence>
<reference evidence="9" key="1">
    <citation type="journal article" date="2009" name="Rice">
        <title>De Novo Next Generation Sequencing of Plant Genomes.</title>
        <authorList>
            <person name="Rounsley S."/>
            <person name="Marri P.R."/>
            <person name="Yu Y."/>
            <person name="He R."/>
            <person name="Sisneros N."/>
            <person name="Goicoechea J.L."/>
            <person name="Lee S.J."/>
            <person name="Angelova A."/>
            <person name="Kudrna D."/>
            <person name="Luo M."/>
            <person name="Affourtit J."/>
            <person name="Desany B."/>
            <person name="Knight J."/>
            <person name="Niazi F."/>
            <person name="Egholm M."/>
            <person name="Wing R.A."/>
        </authorList>
    </citation>
    <scope>NUCLEOTIDE SEQUENCE [LARGE SCALE GENOMIC DNA]</scope>
    <source>
        <strain evidence="9">cv. IRGC 105608</strain>
    </source>
</reference>
<feature type="compositionally biased region" description="Gly residues" evidence="7">
    <location>
        <begin position="93"/>
        <end position="103"/>
    </location>
</feature>
<evidence type="ECO:0000256" key="1">
    <source>
        <dbReference type="ARBA" id="ARBA00004323"/>
    </source>
</evidence>
<name>A0A0D3F4L0_9ORYZ</name>
<comment type="subcellular location">
    <subcellularLocation>
        <location evidence="1">Golgi apparatus membrane</location>
        <topology evidence="1">Single-pass type II membrane protein</topology>
    </subcellularLocation>
</comment>
<dbReference type="GO" id="GO:0000139">
    <property type="term" value="C:Golgi membrane"/>
    <property type="evidence" value="ECO:0007669"/>
    <property type="project" value="UniProtKB-SubCell"/>
</dbReference>
<keyword evidence="3" id="KW-0328">Glycosyltransferase</keyword>
<evidence type="ECO:0000256" key="6">
    <source>
        <dbReference type="ARBA" id="ARBA00023180"/>
    </source>
</evidence>
<comment type="pathway">
    <text evidence="2">Glycan metabolism.</text>
</comment>
<evidence type="ECO:0000256" key="2">
    <source>
        <dbReference type="ARBA" id="ARBA00004881"/>
    </source>
</evidence>
<sequence>MKSNRNLTRGDGRRLGNATLIAFMLGSLLVLSLVRARFSPIGKPGEAIKTEEQEAMRKGSVKMETLEAGDEAAASAAAAEEEEETQPKAGDTTAGGGGGGGGASSAAVAAASTTATDHLTKPVCYESSRRSDTCEATGDVRVHGRSQTIHISPLEQEWKVKPYCRKHDAFALSHVKEWALRPLSTADTYPAVPHCTVNSSATAFVLSTGGFTGNPFHDYTDVLIPAFITAHRFAGEVQFLVSSFKSWWTNRYMQIFQRLSKYELVDIDNDDEVRCYRSVVVGPTFHKELGVDASRTPSGYSMVDFRTMLRGALGLERAVAEPSGDRWDIRRRPRLLIISRRNSRAFLNERAMADMAMSLGFDVRLGEPDISTDVSKFARLVNSADVMVGVHGAGLTNMVFLPAGAVLIQVVPYGGLEWLARGTFKEPAADMQIHYLEYMIQLDETTLSEQYPKDDPVLKDPYSIHKQGWNALKMVYLDKQNVRPHLGRLKNTFMEALKLLPHGHTN</sequence>
<evidence type="ECO:0000256" key="3">
    <source>
        <dbReference type="ARBA" id="ARBA00022676"/>
    </source>
</evidence>
<evidence type="ECO:0000256" key="5">
    <source>
        <dbReference type="ARBA" id="ARBA00023034"/>
    </source>
</evidence>
<feature type="region of interest" description="Disordered" evidence="7">
    <location>
        <begin position="68"/>
        <end position="105"/>
    </location>
</feature>
<protein>
    <recommendedName>
        <fullName evidence="8">Glycosyltransferase 61 catalytic domain-containing protein</fullName>
    </recommendedName>
</protein>
<keyword evidence="4" id="KW-0808">Transferase</keyword>
<keyword evidence="6" id="KW-0325">Glycoprotein</keyword>
<dbReference type="Pfam" id="PF04577">
    <property type="entry name" value="Glyco_transf_61"/>
    <property type="match status" value="1"/>
</dbReference>
<dbReference type="InterPro" id="IPR049625">
    <property type="entry name" value="Glyco_transf_61_cat"/>
</dbReference>
<dbReference type="PANTHER" id="PTHR20961">
    <property type="entry name" value="GLYCOSYLTRANSFERASE"/>
    <property type="match status" value="1"/>
</dbReference>
<accession>A0A0D3F4L0</accession>
<dbReference type="EnsemblPlants" id="OBART02G14970.1">
    <property type="protein sequence ID" value="OBART02G14970.1"/>
    <property type="gene ID" value="OBART02G14970"/>
</dbReference>
<dbReference type="STRING" id="65489.A0A0D3F4L0"/>
<evidence type="ECO:0000256" key="4">
    <source>
        <dbReference type="ARBA" id="ARBA00022679"/>
    </source>
</evidence>
<evidence type="ECO:0000259" key="8">
    <source>
        <dbReference type="Pfam" id="PF04577"/>
    </source>
</evidence>
<dbReference type="InterPro" id="IPR007657">
    <property type="entry name" value="Glycosyltransferase_61"/>
</dbReference>
<organism evidence="9">
    <name type="scientific">Oryza barthii</name>
    <dbReference type="NCBI Taxonomy" id="65489"/>
    <lineage>
        <taxon>Eukaryota</taxon>
        <taxon>Viridiplantae</taxon>
        <taxon>Streptophyta</taxon>
        <taxon>Embryophyta</taxon>
        <taxon>Tracheophyta</taxon>
        <taxon>Spermatophyta</taxon>
        <taxon>Magnoliopsida</taxon>
        <taxon>Liliopsida</taxon>
        <taxon>Poales</taxon>
        <taxon>Poaceae</taxon>
        <taxon>BOP clade</taxon>
        <taxon>Oryzoideae</taxon>
        <taxon>Oryzeae</taxon>
        <taxon>Oryzinae</taxon>
        <taxon>Oryza</taxon>
    </lineage>
</organism>
<dbReference type="AlphaFoldDB" id="A0A0D3F4L0"/>
<evidence type="ECO:0000313" key="9">
    <source>
        <dbReference type="EnsemblPlants" id="OBART02G14970.1"/>
    </source>
</evidence>
<feature type="domain" description="Glycosyltransferase 61 catalytic" evidence="8">
    <location>
        <begin position="305"/>
        <end position="408"/>
    </location>
</feature>
<reference evidence="9" key="2">
    <citation type="submission" date="2015-03" db="UniProtKB">
        <authorList>
            <consortium name="EnsemblPlants"/>
        </authorList>
    </citation>
    <scope>IDENTIFICATION</scope>
</reference>
<keyword evidence="10" id="KW-1185">Reference proteome</keyword>
<evidence type="ECO:0000256" key="7">
    <source>
        <dbReference type="SAM" id="MobiDB-lite"/>
    </source>
</evidence>
<dbReference type="GO" id="GO:0016763">
    <property type="term" value="F:pentosyltransferase activity"/>
    <property type="evidence" value="ECO:0007669"/>
    <property type="project" value="UniProtKB-ARBA"/>
</dbReference>
<dbReference type="HOGENOM" id="CLU_016869_3_2_1"/>
<dbReference type="PaxDb" id="65489-OBART02G14970.1"/>